<feature type="transmembrane region" description="Helical" evidence="5">
    <location>
        <begin position="320"/>
        <end position="341"/>
    </location>
</feature>
<protein>
    <submittedName>
        <fullName evidence="7">1-acyl-sn-glycerol-3-phosphate acyltransferase gamma</fullName>
    </submittedName>
</protein>
<reference evidence="7 8" key="1">
    <citation type="submission" date="2015-12" db="EMBL/GenBank/DDBJ databases">
        <title>The genome of Folsomia candida.</title>
        <authorList>
            <person name="Faddeeva A."/>
            <person name="Derks M.F."/>
            <person name="Anvar Y."/>
            <person name="Smit S."/>
            <person name="Van Straalen N."/>
            <person name="Roelofs D."/>
        </authorList>
    </citation>
    <scope>NUCLEOTIDE SEQUENCE [LARGE SCALE GENOMIC DNA]</scope>
    <source>
        <strain evidence="7 8">VU population</strain>
        <tissue evidence="7">Whole body</tissue>
    </source>
</reference>
<keyword evidence="5" id="KW-0812">Transmembrane</keyword>
<keyword evidence="8" id="KW-1185">Reference proteome</keyword>
<accession>A0A226DZI5</accession>
<dbReference type="InterPro" id="IPR002123">
    <property type="entry name" value="Plipid/glycerol_acylTrfase"/>
</dbReference>
<dbReference type="SMART" id="SM00563">
    <property type="entry name" value="PlsC"/>
    <property type="match status" value="1"/>
</dbReference>
<feature type="transmembrane region" description="Helical" evidence="5">
    <location>
        <begin position="290"/>
        <end position="308"/>
    </location>
</feature>
<dbReference type="PANTHER" id="PTHR10983:SF24">
    <property type="entry name" value="1-ACYLGLYCEROL-3-PHOSPHATE O-ACYLTRANSFERASE 3, ISOFORM E-RELATED"/>
    <property type="match status" value="1"/>
</dbReference>
<dbReference type="OMA" id="LAGWMIC"/>
<dbReference type="Proteomes" id="UP000198287">
    <property type="component" value="Unassembled WGS sequence"/>
</dbReference>
<dbReference type="OrthoDB" id="189226at2759"/>
<dbReference type="EMBL" id="LNIX01000009">
    <property type="protein sequence ID" value="OXA50214.1"/>
    <property type="molecule type" value="Genomic_DNA"/>
</dbReference>
<dbReference type="GO" id="GO:0012505">
    <property type="term" value="C:endomembrane system"/>
    <property type="evidence" value="ECO:0007669"/>
    <property type="project" value="TreeGrafter"/>
</dbReference>
<dbReference type="STRING" id="158441.A0A226DZI5"/>
<evidence type="ECO:0000256" key="1">
    <source>
        <dbReference type="ARBA" id="ARBA00008655"/>
    </source>
</evidence>
<evidence type="ECO:0000256" key="3">
    <source>
        <dbReference type="ARBA" id="ARBA00023315"/>
    </source>
</evidence>
<evidence type="ECO:0000313" key="7">
    <source>
        <dbReference type="EMBL" id="OXA50214.1"/>
    </source>
</evidence>
<evidence type="ECO:0000256" key="4">
    <source>
        <dbReference type="SAM" id="MobiDB-lite"/>
    </source>
</evidence>
<dbReference type="AlphaFoldDB" id="A0A226DZI5"/>
<feature type="domain" description="Phospholipid/glycerol acyltransferase" evidence="6">
    <location>
        <begin position="58"/>
        <end position="180"/>
    </location>
</feature>
<evidence type="ECO:0000259" key="6">
    <source>
        <dbReference type="SMART" id="SM00563"/>
    </source>
</evidence>
<comment type="caution">
    <text evidence="7">The sequence shown here is derived from an EMBL/GenBank/DDBJ whole genome shotgun (WGS) entry which is preliminary data.</text>
</comment>
<proteinExistence type="inferred from homology"/>
<keyword evidence="5" id="KW-1133">Transmembrane helix</keyword>
<dbReference type="InterPro" id="IPR032098">
    <property type="entry name" value="Acyltransf_C"/>
</dbReference>
<dbReference type="PANTHER" id="PTHR10983">
    <property type="entry name" value="1-ACYLGLYCEROL-3-PHOSPHATE ACYLTRANSFERASE-RELATED"/>
    <property type="match status" value="1"/>
</dbReference>
<feature type="compositionally biased region" description="Low complexity" evidence="4">
    <location>
        <begin position="354"/>
        <end position="363"/>
    </location>
</feature>
<dbReference type="Pfam" id="PF01553">
    <property type="entry name" value="Acyltransferase"/>
    <property type="match status" value="1"/>
</dbReference>
<feature type="region of interest" description="Disordered" evidence="4">
    <location>
        <begin position="354"/>
        <end position="391"/>
    </location>
</feature>
<comment type="similarity">
    <text evidence="1">Belongs to the 1-acyl-sn-glycerol-3-phosphate acyltransferase family.</text>
</comment>
<evidence type="ECO:0000256" key="2">
    <source>
        <dbReference type="ARBA" id="ARBA00022679"/>
    </source>
</evidence>
<evidence type="ECO:0000313" key="8">
    <source>
        <dbReference type="Proteomes" id="UP000198287"/>
    </source>
</evidence>
<dbReference type="GO" id="GO:0003841">
    <property type="term" value="F:1-acylglycerol-3-phosphate O-acyltransferase activity"/>
    <property type="evidence" value="ECO:0007669"/>
    <property type="project" value="TreeGrafter"/>
</dbReference>
<keyword evidence="2 7" id="KW-0808">Transferase</keyword>
<organism evidence="7 8">
    <name type="scientific">Folsomia candida</name>
    <name type="common">Springtail</name>
    <dbReference type="NCBI Taxonomy" id="158441"/>
    <lineage>
        <taxon>Eukaryota</taxon>
        <taxon>Metazoa</taxon>
        <taxon>Ecdysozoa</taxon>
        <taxon>Arthropoda</taxon>
        <taxon>Hexapoda</taxon>
        <taxon>Collembola</taxon>
        <taxon>Entomobryomorpha</taxon>
        <taxon>Isotomoidea</taxon>
        <taxon>Isotomidae</taxon>
        <taxon>Proisotominae</taxon>
        <taxon>Folsomia</taxon>
    </lineage>
</organism>
<gene>
    <name evidence="7" type="ORF">Fcan01_15007</name>
</gene>
<keyword evidence="5" id="KW-0472">Membrane</keyword>
<dbReference type="CDD" id="cd07990">
    <property type="entry name" value="LPLAT_LCLAT1-like"/>
    <property type="match status" value="1"/>
</dbReference>
<dbReference type="Pfam" id="PF16076">
    <property type="entry name" value="Acyltransf_C"/>
    <property type="match status" value="1"/>
</dbReference>
<keyword evidence="3 7" id="KW-0012">Acyltransferase</keyword>
<sequence length="391" mass="44636">MYVTIRPVNPTLYRKINFYVTYMLNSQVVFVVEWWSGSRSFIYTDPAHVKDYFGKEHALLLLNHGCEVDWLMGWVICDRVGVLGNARVYAKRILQYAPVLGWSWKFQEIVFLDRDWEKDRRNMGAQLTRLAAYPDPIWLTLFPEGTRFTQEKYEASMEVAREKGLPLLKHHLLPRTKGFVASIPYLKGKVPAIYDVVVVVEKGCKNEPSVFSLVRGEEVRTELLIRRIPMSEVPDDEKEAAAWLQKLFQDKDKVLDNYVKLGEFVPKNERDSEEYSSYKNYQKIELPRRYYSLINFCSWAALILIPLGTYLCQTMLSGSIIRISVVAILCASAYIGFNNLINLTRIDKGSTYGSTGPTPSTNGVHNNGSAKSDKPNGIGMNGSTKVESKLD</sequence>
<evidence type="ECO:0000256" key="5">
    <source>
        <dbReference type="SAM" id="Phobius"/>
    </source>
</evidence>
<name>A0A226DZI5_FOLCA</name>
<dbReference type="SUPFAM" id="SSF69593">
    <property type="entry name" value="Glycerol-3-phosphate (1)-acyltransferase"/>
    <property type="match status" value="1"/>
</dbReference>